<feature type="domain" description="MoaF C-terminal" evidence="2">
    <location>
        <begin position="144"/>
        <end position="255"/>
    </location>
</feature>
<dbReference type="InterPro" id="IPR024724">
    <property type="entry name" value="MoaF_N"/>
</dbReference>
<evidence type="ECO:0000259" key="2">
    <source>
        <dbReference type="Pfam" id="PF17409"/>
    </source>
</evidence>
<protein>
    <recommendedName>
        <fullName evidence="5">Molybdenum cofactor biosynthesis protein F</fullName>
    </recommendedName>
</protein>
<dbReference type="InterPro" id="IPR035348">
    <property type="entry name" value="MoaF_C"/>
</dbReference>
<name>A0A1L9TSZ7_9EURO</name>
<evidence type="ECO:0000259" key="1">
    <source>
        <dbReference type="Pfam" id="PF10703"/>
    </source>
</evidence>
<keyword evidence="4" id="KW-1185">Reference proteome</keyword>
<proteinExistence type="predicted"/>
<gene>
    <name evidence="3" type="ORF">ASPSYDRAFT_28217</name>
</gene>
<dbReference type="InterPro" id="IPR012674">
    <property type="entry name" value="Calycin"/>
</dbReference>
<feature type="domain" description="Molybdenum cofactor biosynthesis protein F N-terminal" evidence="1">
    <location>
        <begin position="13"/>
        <end position="118"/>
    </location>
</feature>
<sequence>MSTTETPGYIPVSEWPDFEALAVGYGEHLMTGSGKLSGKHLNLVFTDTTQITHYFVDEHVLTWEVVGTGQNGNAEYKAFEVRSDIFFVDFYKPDYDEQVSLVLNLNTGQALAAISGFHIENGQTRTWTKFADASIGDDPVTPFKPTEDLIGKHILYSYTPRDAYEHIYHNQGTFTWHCLSGTEKGLADTEPCKMLKLADKLYLLFWSEKIMPVESVVVVDLDKMRSTGRFFCWDPKPAKRVQMSFGSYATVLAETNAAAVVSRLSNA</sequence>
<organism evidence="3 4">
    <name type="scientific">Aspergillus sydowii CBS 593.65</name>
    <dbReference type="NCBI Taxonomy" id="1036612"/>
    <lineage>
        <taxon>Eukaryota</taxon>
        <taxon>Fungi</taxon>
        <taxon>Dikarya</taxon>
        <taxon>Ascomycota</taxon>
        <taxon>Pezizomycotina</taxon>
        <taxon>Eurotiomycetes</taxon>
        <taxon>Eurotiomycetidae</taxon>
        <taxon>Eurotiales</taxon>
        <taxon>Aspergillaceae</taxon>
        <taxon>Aspergillus</taxon>
        <taxon>Aspergillus subgen. Nidulantes</taxon>
    </lineage>
</organism>
<reference evidence="4" key="1">
    <citation type="journal article" date="2017" name="Genome Biol.">
        <title>Comparative genomics reveals high biological diversity and specific adaptations in the industrially and medically important fungal genus Aspergillus.</title>
        <authorList>
            <person name="de Vries R.P."/>
            <person name="Riley R."/>
            <person name="Wiebenga A."/>
            <person name="Aguilar-Osorio G."/>
            <person name="Amillis S."/>
            <person name="Uchima C.A."/>
            <person name="Anderluh G."/>
            <person name="Asadollahi M."/>
            <person name="Askin M."/>
            <person name="Barry K."/>
            <person name="Battaglia E."/>
            <person name="Bayram O."/>
            <person name="Benocci T."/>
            <person name="Braus-Stromeyer S.A."/>
            <person name="Caldana C."/>
            <person name="Canovas D."/>
            <person name="Cerqueira G.C."/>
            <person name="Chen F."/>
            <person name="Chen W."/>
            <person name="Choi C."/>
            <person name="Clum A."/>
            <person name="Dos Santos R.A."/>
            <person name="Damasio A.R."/>
            <person name="Diallinas G."/>
            <person name="Emri T."/>
            <person name="Fekete E."/>
            <person name="Flipphi M."/>
            <person name="Freyberg S."/>
            <person name="Gallo A."/>
            <person name="Gournas C."/>
            <person name="Habgood R."/>
            <person name="Hainaut M."/>
            <person name="Harispe M.L."/>
            <person name="Henrissat B."/>
            <person name="Hilden K.S."/>
            <person name="Hope R."/>
            <person name="Hossain A."/>
            <person name="Karabika E."/>
            <person name="Karaffa L."/>
            <person name="Karanyi Z."/>
            <person name="Krasevec N."/>
            <person name="Kuo A."/>
            <person name="Kusch H."/>
            <person name="LaButti K."/>
            <person name="Lagendijk E.L."/>
            <person name="Lapidus A."/>
            <person name="Levasseur A."/>
            <person name="Lindquist E."/>
            <person name="Lipzen A."/>
            <person name="Logrieco A.F."/>
            <person name="MacCabe A."/>
            <person name="Maekelae M.R."/>
            <person name="Malavazi I."/>
            <person name="Melin P."/>
            <person name="Meyer V."/>
            <person name="Mielnichuk N."/>
            <person name="Miskei M."/>
            <person name="Molnar A.P."/>
            <person name="Mule G."/>
            <person name="Ngan C.Y."/>
            <person name="Orejas M."/>
            <person name="Orosz E."/>
            <person name="Ouedraogo J.P."/>
            <person name="Overkamp K.M."/>
            <person name="Park H.-S."/>
            <person name="Perrone G."/>
            <person name="Piumi F."/>
            <person name="Punt P.J."/>
            <person name="Ram A.F."/>
            <person name="Ramon A."/>
            <person name="Rauscher S."/>
            <person name="Record E."/>
            <person name="Riano-Pachon D.M."/>
            <person name="Robert V."/>
            <person name="Roehrig J."/>
            <person name="Ruller R."/>
            <person name="Salamov A."/>
            <person name="Salih N.S."/>
            <person name="Samson R.A."/>
            <person name="Sandor E."/>
            <person name="Sanguinetti M."/>
            <person name="Schuetze T."/>
            <person name="Sepcic K."/>
            <person name="Shelest E."/>
            <person name="Sherlock G."/>
            <person name="Sophianopoulou V."/>
            <person name="Squina F.M."/>
            <person name="Sun H."/>
            <person name="Susca A."/>
            <person name="Todd R.B."/>
            <person name="Tsang A."/>
            <person name="Unkles S.E."/>
            <person name="van de Wiele N."/>
            <person name="van Rossen-Uffink D."/>
            <person name="Oliveira J.V."/>
            <person name="Vesth T.C."/>
            <person name="Visser J."/>
            <person name="Yu J.-H."/>
            <person name="Zhou M."/>
            <person name="Andersen M.R."/>
            <person name="Archer D.B."/>
            <person name="Baker S.E."/>
            <person name="Benoit I."/>
            <person name="Brakhage A.A."/>
            <person name="Braus G.H."/>
            <person name="Fischer R."/>
            <person name="Frisvad J.C."/>
            <person name="Goldman G.H."/>
            <person name="Houbraken J."/>
            <person name="Oakley B."/>
            <person name="Pocsi I."/>
            <person name="Scazzocchio C."/>
            <person name="Seiboth B."/>
            <person name="vanKuyk P.A."/>
            <person name="Wortman J."/>
            <person name="Dyer P.S."/>
            <person name="Grigoriev I.V."/>
        </authorList>
    </citation>
    <scope>NUCLEOTIDE SEQUENCE [LARGE SCALE GENOMIC DNA]</scope>
    <source>
        <strain evidence="4">CBS 593.65</strain>
    </source>
</reference>
<dbReference type="AlphaFoldDB" id="A0A1L9TSZ7"/>
<evidence type="ECO:0000313" key="4">
    <source>
        <dbReference type="Proteomes" id="UP000184356"/>
    </source>
</evidence>
<accession>A0A1L9TSZ7</accession>
<dbReference type="Pfam" id="PF10703">
    <property type="entry name" value="MoaF"/>
    <property type="match status" value="1"/>
</dbReference>
<dbReference type="VEuPathDB" id="FungiDB:ASPSYDRAFT_28217"/>
<evidence type="ECO:0008006" key="5">
    <source>
        <dbReference type="Google" id="ProtNLM"/>
    </source>
</evidence>
<dbReference type="RefSeq" id="XP_040706392.1">
    <property type="nucleotide sequence ID" value="XM_040844489.1"/>
</dbReference>
<dbReference type="STRING" id="1036612.A0A1L9TSZ7"/>
<evidence type="ECO:0000313" key="3">
    <source>
        <dbReference type="EMBL" id="OJJ62586.1"/>
    </source>
</evidence>
<dbReference type="Gene3D" id="2.40.128.20">
    <property type="match status" value="1"/>
</dbReference>
<dbReference type="Pfam" id="PF17409">
    <property type="entry name" value="MoaF_C"/>
    <property type="match status" value="1"/>
</dbReference>
<dbReference type="EMBL" id="KV878583">
    <property type="protein sequence ID" value="OJJ62586.1"/>
    <property type="molecule type" value="Genomic_DNA"/>
</dbReference>
<dbReference type="Proteomes" id="UP000184356">
    <property type="component" value="Unassembled WGS sequence"/>
</dbReference>
<dbReference type="GeneID" id="63760562"/>
<dbReference type="OrthoDB" id="4353530at2759"/>